<proteinExistence type="predicted"/>
<name>A0ABX1F5Y7_9PROT</name>
<dbReference type="RefSeq" id="WP_168053379.1">
    <property type="nucleotide sequence ID" value="NZ_JAATJR010000007.1"/>
</dbReference>
<comment type="caution">
    <text evidence="1">The sequence shown here is derived from an EMBL/GenBank/DDBJ whole genome shotgun (WGS) entry which is preliminary data.</text>
</comment>
<dbReference type="Proteomes" id="UP000765160">
    <property type="component" value="Unassembled WGS sequence"/>
</dbReference>
<evidence type="ECO:0000313" key="1">
    <source>
        <dbReference type="EMBL" id="NKE47707.1"/>
    </source>
</evidence>
<sequence>MDVFTFAAGMRLAENQLLLPTPGMDRYFEAVFDFDLRQNARFFAVAALAHAALHRLNHKRHTSEMAALACGADAALVFGNAFRGLHPDLFCAICRDLPGSAAQLMQSVPQRRRLAAALFTDVPPADVCGLPGVEGPLVLVALLPAGARLTQTGVRHYDLPGFSLALSA</sequence>
<accession>A0ABX1F5Y7</accession>
<keyword evidence="2" id="KW-1185">Reference proteome</keyword>
<evidence type="ECO:0000313" key="2">
    <source>
        <dbReference type="Proteomes" id="UP000765160"/>
    </source>
</evidence>
<dbReference type="EMBL" id="JAAVTX010000007">
    <property type="protein sequence ID" value="NKE47707.1"/>
    <property type="molecule type" value="Genomic_DNA"/>
</dbReference>
<protein>
    <submittedName>
        <fullName evidence="1">Uncharacterized protein</fullName>
    </submittedName>
</protein>
<reference evidence="1 2" key="1">
    <citation type="submission" date="2020-03" db="EMBL/GenBank/DDBJ databases">
        <title>Roseomonas selenitidurans sp. nov. isolated from soil.</title>
        <authorList>
            <person name="Liu H."/>
        </authorList>
    </citation>
    <scope>NUCLEOTIDE SEQUENCE [LARGE SCALE GENOMIC DNA]</scope>
    <source>
        <strain evidence="1 2">JCM 15073</strain>
    </source>
</reference>
<organism evidence="1 2">
    <name type="scientific">Falsiroseomonas frigidaquae</name>
    <dbReference type="NCBI Taxonomy" id="487318"/>
    <lineage>
        <taxon>Bacteria</taxon>
        <taxon>Pseudomonadati</taxon>
        <taxon>Pseudomonadota</taxon>
        <taxon>Alphaproteobacteria</taxon>
        <taxon>Acetobacterales</taxon>
        <taxon>Roseomonadaceae</taxon>
        <taxon>Falsiroseomonas</taxon>
    </lineage>
</organism>
<gene>
    <name evidence="1" type="ORF">HB662_23215</name>
</gene>